<dbReference type="AlphaFoldDB" id="A0A1M6I620"/>
<sequence>MESRLGIPFLLTEDIFLQFQKQGLETQDVYKAGFPETANTIERLLKTKDALAFESTGASPLFFELLESLRLQFDVKLIAVSASARVCLTRIRSRDAGVHMPADDALIEKVHRISSGLALDYDLVIRNENLRESEIVALLQSVTAAEQERGAISSYGGEQHS</sequence>
<dbReference type="EMBL" id="FQZU01000006">
    <property type="protein sequence ID" value="SHJ29899.1"/>
    <property type="molecule type" value="Genomic_DNA"/>
</dbReference>
<organism evidence="1 2">
    <name type="scientific">Desulfatibacillum alkenivorans DSM 16219</name>
    <dbReference type="NCBI Taxonomy" id="1121393"/>
    <lineage>
        <taxon>Bacteria</taxon>
        <taxon>Pseudomonadati</taxon>
        <taxon>Thermodesulfobacteriota</taxon>
        <taxon>Desulfobacteria</taxon>
        <taxon>Desulfobacterales</taxon>
        <taxon>Desulfatibacillaceae</taxon>
        <taxon>Desulfatibacillum</taxon>
    </lineage>
</organism>
<dbReference type="Proteomes" id="UP000183994">
    <property type="component" value="Unassembled WGS sequence"/>
</dbReference>
<keyword evidence="2" id="KW-1185">Reference proteome</keyword>
<dbReference type="SUPFAM" id="SSF52540">
    <property type="entry name" value="P-loop containing nucleoside triphosphate hydrolases"/>
    <property type="match status" value="1"/>
</dbReference>
<dbReference type="InterPro" id="IPR027417">
    <property type="entry name" value="P-loop_NTPase"/>
</dbReference>
<protein>
    <recommendedName>
        <fullName evidence="3">Shikimate kinase</fullName>
    </recommendedName>
</protein>
<gene>
    <name evidence="1" type="ORF">SAMN02745216_01366</name>
</gene>
<name>A0A1M6I620_9BACT</name>
<proteinExistence type="predicted"/>
<evidence type="ECO:0000313" key="2">
    <source>
        <dbReference type="Proteomes" id="UP000183994"/>
    </source>
</evidence>
<accession>A0A1M6I620</accession>
<evidence type="ECO:0000313" key="1">
    <source>
        <dbReference type="EMBL" id="SHJ29899.1"/>
    </source>
</evidence>
<dbReference type="Gene3D" id="3.40.50.300">
    <property type="entry name" value="P-loop containing nucleotide triphosphate hydrolases"/>
    <property type="match status" value="1"/>
</dbReference>
<reference evidence="2" key="1">
    <citation type="submission" date="2016-11" db="EMBL/GenBank/DDBJ databases">
        <authorList>
            <person name="Varghese N."/>
            <person name="Submissions S."/>
        </authorList>
    </citation>
    <scope>NUCLEOTIDE SEQUENCE [LARGE SCALE GENOMIC DNA]</scope>
    <source>
        <strain evidence="2">DSM 16219</strain>
    </source>
</reference>
<evidence type="ECO:0008006" key="3">
    <source>
        <dbReference type="Google" id="ProtNLM"/>
    </source>
</evidence>
<dbReference type="STRING" id="1121393.SAMN02745216_01366"/>